<dbReference type="PANTHER" id="PTHR30590">
    <property type="entry name" value="INNER MEMBRANE PROTEIN"/>
    <property type="match status" value="1"/>
</dbReference>
<feature type="transmembrane region" description="Helical" evidence="1">
    <location>
        <begin position="226"/>
        <end position="246"/>
    </location>
</feature>
<organism evidence="3 4">
    <name type="scientific">Halalkalibacillus sediminis</name>
    <dbReference type="NCBI Taxonomy" id="2018042"/>
    <lineage>
        <taxon>Bacteria</taxon>
        <taxon>Bacillati</taxon>
        <taxon>Bacillota</taxon>
        <taxon>Bacilli</taxon>
        <taxon>Bacillales</taxon>
        <taxon>Bacillaceae</taxon>
        <taxon>Halalkalibacillus</taxon>
    </lineage>
</organism>
<dbReference type="PANTHER" id="PTHR30590:SF3">
    <property type="entry name" value="HYPOTHETICAL MEMBRANE SPANNING PROTEIN"/>
    <property type="match status" value="1"/>
</dbReference>
<feature type="transmembrane region" description="Helical" evidence="1">
    <location>
        <begin position="294"/>
        <end position="312"/>
    </location>
</feature>
<reference evidence="3 4" key="1">
    <citation type="submission" date="2017-06" db="EMBL/GenBank/DDBJ databases">
        <title>the draft geome sequence of Illustriluteabacillus marina B3227.</title>
        <authorList>
            <person name="He R.-H."/>
            <person name="Du Z.-J."/>
        </authorList>
    </citation>
    <scope>NUCLEOTIDE SEQUENCE [LARGE SCALE GENOMIC DNA]</scope>
    <source>
        <strain evidence="3 4">B3227</strain>
    </source>
</reference>
<dbReference type="Pfam" id="PF04235">
    <property type="entry name" value="DUF418"/>
    <property type="match status" value="1"/>
</dbReference>
<feature type="transmembrane region" description="Helical" evidence="1">
    <location>
        <begin position="164"/>
        <end position="182"/>
    </location>
</feature>
<evidence type="ECO:0000313" key="4">
    <source>
        <dbReference type="Proteomes" id="UP000243524"/>
    </source>
</evidence>
<protein>
    <recommendedName>
        <fullName evidence="2">DUF418 domain-containing protein</fullName>
    </recommendedName>
</protein>
<feature type="transmembrane region" description="Helical" evidence="1">
    <location>
        <begin position="43"/>
        <end position="63"/>
    </location>
</feature>
<feature type="domain" description="DUF418" evidence="2">
    <location>
        <begin position="246"/>
        <end position="400"/>
    </location>
</feature>
<comment type="caution">
    <text evidence="3">The sequence shown here is derived from an EMBL/GenBank/DDBJ whole genome shotgun (WGS) entry which is preliminary data.</text>
</comment>
<dbReference type="InterPro" id="IPR052529">
    <property type="entry name" value="Bact_Transport_Assoc"/>
</dbReference>
<evidence type="ECO:0000313" key="3">
    <source>
        <dbReference type="EMBL" id="PKR78314.1"/>
    </source>
</evidence>
<accession>A0A2I0QVH7</accession>
<keyword evidence="1" id="KW-1133">Transmembrane helix</keyword>
<evidence type="ECO:0000259" key="2">
    <source>
        <dbReference type="Pfam" id="PF04235"/>
    </source>
</evidence>
<dbReference type="Proteomes" id="UP000243524">
    <property type="component" value="Unassembled WGS sequence"/>
</dbReference>
<feature type="transmembrane region" description="Helical" evidence="1">
    <location>
        <begin position="362"/>
        <end position="381"/>
    </location>
</feature>
<proteinExistence type="predicted"/>
<dbReference type="AlphaFoldDB" id="A0A2I0QVH7"/>
<dbReference type="EMBL" id="PJNH01000001">
    <property type="protein sequence ID" value="PKR78314.1"/>
    <property type="molecule type" value="Genomic_DNA"/>
</dbReference>
<keyword evidence="4" id="KW-1185">Reference proteome</keyword>
<feature type="transmembrane region" description="Helical" evidence="1">
    <location>
        <begin position="83"/>
        <end position="105"/>
    </location>
</feature>
<keyword evidence="1" id="KW-0812">Transmembrane</keyword>
<gene>
    <name evidence="3" type="ORF">CEY16_00720</name>
</gene>
<feature type="transmembrane region" description="Helical" evidence="1">
    <location>
        <begin position="258"/>
        <end position="282"/>
    </location>
</feature>
<feature type="transmembrane region" description="Helical" evidence="1">
    <location>
        <begin position="332"/>
        <end position="350"/>
    </location>
</feature>
<evidence type="ECO:0000256" key="1">
    <source>
        <dbReference type="SAM" id="Phobius"/>
    </source>
</evidence>
<dbReference type="InterPro" id="IPR007349">
    <property type="entry name" value="DUF418"/>
</dbReference>
<keyword evidence="1" id="KW-0472">Membrane</keyword>
<feature type="transmembrane region" description="Helical" evidence="1">
    <location>
        <begin position="140"/>
        <end position="157"/>
    </location>
</feature>
<name>A0A2I0QVH7_9BACI</name>
<sequence>MFFECLQILQIDYNGGMRCLGMENDVINPTKNRIESLDAVRGFSLLGILIVNLLSFHAPHFMYGGGEGSYSASDERWLAFIDMFIQASFYPLFSLMFGIGLYMMYEKMDSDKSKTVIRRRMFVLAGLGIVHGITLWYGDILLTYAVIGLVAILFIKHKESTLKIWAFSLLVIPTALVTWLYYGVRTQLEGYRDTESIRQSYENFTGSISDIWQQNFSNWLVMVSPMQWIFTFSSILPMFILGMIFAKRGWHKNPKDHLSAIYLWMGVSFFLFITFKIGPYFFGMPEWFDLAQDLIGGSFSSIFYFFALLIFFTSDWSKIIKKLLAWVGKLSLTNYVMQSAICFFVFYGVGLEQYGQLQMYELILIALLIYSFQILFSYLYLKIFRFGPLEWVYRSLTYGKTQPFLKGGKSHEV</sequence>
<feature type="transmembrane region" description="Helical" evidence="1">
    <location>
        <begin position="117"/>
        <end position="134"/>
    </location>
</feature>